<dbReference type="AlphaFoldDB" id="A0A0G0VFN9"/>
<evidence type="ECO:0000313" key="3">
    <source>
        <dbReference type="Proteomes" id="UP000034562"/>
    </source>
</evidence>
<dbReference type="GO" id="GO:0032259">
    <property type="term" value="P:methylation"/>
    <property type="evidence" value="ECO:0007669"/>
    <property type="project" value="UniProtKB-KW"/>
</dbReference>
<dbReference type="InterPro" id="IPR013216">
    <property type="entry name" value="Methyltransf_11"/>
</dbReference>
<keyword evidence="2" id="KW-0808">Transferase</keyword>
<dbReference type="CDD" id="cd02440">
    <property type="entry name" value="AdoMet_MTases"/>
    <property type="match status" value="1"/>
</dbReference>
<proteinExistence type="predicted"/>
<feature type="domain" description="Methyltransferase type 11" evidence="1">
    <location>
        <begin position="35"/>
        <end position="130"/>
    </location>
</feature>
<gene>
    <name evidence="2" type="ORF">UU12_C0015G0011</name>
</gene>
<name>A0A0G0VFN9_9BACT</name>
<comment type="caution">
    <text evidence="2">The sequence shown here is derived from an EMBL/GenBank/DDBJ whole genome shotgun (WGS) entry which is preliminary data.</text>
</comment>
<dbReference type="InterPro" id="IPR029063">
    <property type="entry name" value="SAM-dependent_MTases_sf"/>
</dbReference>
<accession>A0A0G0VFN9</accession>
<evidence type="ECO:0000259" key="1">
    <source>
        <dbReference type="Pfam" id="PF08241"/>
    </source>
</evidence>
<reference evidence="2 3" key="1">
    <citation type="journal article" date="2015" name="Nature">
        <title>rRNA introns, odd ribosomes, and small enigmatic genomes across a large radiation of phyla.</title>
        <authorList>
            <person name="Brown C.T."/>
            <person name="Hug L.A."/>
            <person name="Thomas B.C."/>
            <person name="Sharon I."/>
            <person name="Castelle C.J."/>
            <person name="Singh A."/>
            <person name="Wilkins M.J."/>
            <person name="Williams K.H."/>
            <person name="Banfield J.F."/>
        </authorList>
    </citation>
    <scope>NUCLEOTIDE SEQUENCE [LARGE SCALE GENOMIC DNA]</scope>
</reference>
<dbReference type="Pfam" id="PF08241">
    <property type="entry name" value="Methyltransf_11"/>
    <property type="match status" value="1"/>
</dbReference>
<evidence type="ECO:0000313" key="2">
    <source>
        <dbReference type="EMBL" id="KKR70875.1"/>
    </source>
</evidence>
<dbReference type="STRING" id="1618563.UU12_C0015G0011"/>
<dbReference type="Gene3D" id="3.40.50.150">
    <property type="entry name" value="Vaccinia Virus protein VP39"/>
    <property type="match status" value="1"/>
</dbReference>
<dbReference type="Proteomes" id="UP000034562">
    <property type="component" value="Unassembled WGS sequence"/>
</dbReference>
<sequence>MEFFEEELLEPIIRPIRFAKGLKNIGRKNPVILADLGCGPKIRFYNYATMHNIHFSKYIGIDPLLSDRMMKINRRKNILLIKDPLKNRIPLKNNSVDYITGFAFIEHVVNPVEILNDALRVLKPGGKAIFTTPTKKAKGVLEFLSFKLGIISKAGVREHKNYFEKKDLMSMVNAKAFSTRYEYFEFGFNSLFVIEKTHGQ</sequence>
<organism evidence="2 3">
    <name type="scientific">Candidatus Woesebacteria bacterium GW2011_GWA2_40_7b</name>
    <dbReference type="NCBI Taxonomy" id="1618563"/>
    <lineage>
        <taxon>Bacteria</taxon>
        <taxon>Candidatus Woeseibacteriota</taxon>
    </lineage>
</organism>
<keyword evidence="2" id="KW-0489">Methyltransferase</keyword>
<dbReference type="EMBL" id="LBZK01000015">
    <property type="protein sequence ID" value="KKR70875.1"/>
    <property type="molecule type" value="Genomic_DNA"/>
</dbReference>
<protein>
    <submittedName>
        <fullName evidence="2">Methyltransferase type 11</fullName>
    </submittedName>
</protein>
<dbReference type="GO" id="GO:0008757">
    <property type="term" value="F:S-adenosylmethionine-dependent methyltransferase activity"/>
    <property type="evidence" value="ECO:0007669"/>
    <property type="project" value="InterPro"/>
</dbReference>
<dbReference type="SUPFAM" id="SSF53335">
    <property type="entry name" value="S-adenosyl-L-methionine-dependent methyltransferases"/>
    <property type="match status" value="1"/>
</dbReference>